<dbReference type="InterPro" id="IPR036249">
    <property type="entry name" value="Thioredoxin-like_sf"/>
</dbReference>
<dbReference type="GO" id="GO:0005737">
    <property type="term" value="C:cytoplasm"/>
    <property type="evidence" value="ECO:0007669"/>
    <property type="project" value="TreeGrafter"/>
</dbReference>
<keyword evidence="4 9" id="KW-1015">Disulfide bond</keyword>
<dbReference type="EMBL" id="MHSS01000001">
    <property type="protein sequence ID" value="OHA49087.1"/>
    <property type="molecule type" value="Genomic_DNA"/>
</dbReference>
<evidence type="ECO:0000256" key="2">
    <source>
        <dbReference type="ARBA" id="ARBA00022448"/>
    </source>
</evidence>
<feature type="active site" description="Nucleophile" evidence="8">
    <location>
        <position position="36"/>
    </location>
</feature>
<dbReference type="AlphaFoldDB" id="A0A1G2PLB6"/>
<evidence type="ECO:0000256" key="8">
    <source>
        <dbReference type="PIRSR" id="PIRSR000077-1"/>
    </source>
</evidence>
<feature type="active site" description="Nucleophile" evidence="8">
    <location>
        <position position="33"/>
    </location>
</feature>
<evidence type="ECO:0000256" key="6">
    <source>
        <dbReference type="NCBIfam" id="TIGR01068"/>
    </source>
</evidence>
<dbReference type="PROSITE" id="PS00194">
    <property type="entry name" value="THIOREDOXIN_1"/>
    <property type="match status" value="1"/>
</dbReference>
<accession>A0A1G2PLB6</accession>
<dbReference type="PANTHER" id="PTHR45663:SF11">
    <property type="entry name" value="GEO12009P1"/>
    <property type="match status" value="1"/>
</dbReference>
<gene>
    <name evidence="11" type="ORF">A2806_02005</name>
</gene>
<evidence type="ECO:0000256" key="4">
    <source>
        <dbReference type="ARBA" id="ARBA00023157"/>
    </source>
</evidence>
<keyword evidence="3" id="KW-0249">Electron transport</keyword>
<evidence type="ECO:0000256" key="9">
    <source>
        <dbReference type="PIRSR" id="PIRSR000077-4"/>
    </source>
</evidence>
<evidence type="ECO:0000259" key="10">
    <source>
        <dbReference type="PROSITE" id="PS51352"/>
    </source>
</evidence>
<feature type="disulfide bond" description="Redox-active" evidence="9">
    <location>
        <begin position="33"/>
        <end position="36"/>
    </location>
</feature>
<dbReference type="PANTHER" id="PTHR45663">
    <property type="entry name" value="GEO12009P1"/>
    <property type="match status" value="1"/>
</dbReference>
<proteinExistence type="inferred from homology"/>
<feature type="site" description="Contributes to redox potential value" evidence="8">
    <location>
        <position position="35"/>
    </location>
</feature>
<sequence>MVGMVGEVTEATFDEEVLQTDKPVVVDFWAPWCGPCRMLSPVLEELAREFKDQVKFVKVNTDDNVDLAVRFGVRSIPTVIGFKGGKLVGRFVGFRQKDAIEKTFLNDLLS</sequence>
<dbReference type="InterPro" id="IPR017937">
    <property type="entry name" value="Thioredoxin_CS"/>
</dbReference>
<protein>
    <recommendedName>
        <fullName evidence="6 7">Thioredoxin</fullName>
    </recommendedName>
</protein>
<dbReference type="CDD" id="cd02947">
    <property type="entry name" value="TRX_family"/>
    <property type="match status" value="1"/>
</dbReference>
<keyword evidence="5 9" id="KW-0676">Redox-active center</keyword>
<comment type="similarity">
    <text evidence="1 7">Belongs to the thioredoxin family.</text>
</comment>
<dbReference type="PROSITE" id="PS51352">
    <property type="entry name" value="THIOREDOXIN_2"/>
    <property type="match status" value="1"/>
</dbReference>
<organism evidence="11 12">
    <name type="scientific">Candidatus Terrybacteria bacterium RIFCSPHIGHO2_01_FULL_48_17</name>
    <dbReference type="NCBI Taxonomy" id="1802362"/>
    <lineage>
        <taxon>Bacteria</taxon>
        <taxon>Candidatus Terryibacteriota</taxon>
    </lineage>
</organism>
<evidence type="ECO:0000256" key="1">
    <source>
        <dbReference type="ARBA" id="ARBA00008987"/>
    </source>
</evidence>
<dbReference type="Pfam" id="PF00085">
    <property type="entry name" value="Thioredoxin"/>
    <property type="match status" value="1"/>
</dbReference>
<dbReference type="GO" id="GO:0015035">
    <property type="term" value="F:protein-disulfide reductase activity"/>
    <property type="evidence" value="ECO:0007669"/>
    <property type="project" value="UniProtKB-UniRule"/>
</dbReference>
<dbReference type="Proteomes" id="UP000177629">
    <property type="component" value="Unassembled WGS sequence"/>
</dbReference>
<evidence type="ECO:0000256" key="3">
    <source>
        <dbReference type="ARBA" id="ARBA00022982"/>
    </source>
</evidence>
<dbReference type="SUPFAM" id="SSF52833">
    <property type="entry name" value="Thioredoxin-like"/>
    <property type="match status" value="1"/>
</dbReference>
<dbReference type="NCBIfam" id="TIGR01068">
    <property type="entry name" value="thioredoxin"/>
    <property type="match status" value="1"/>
</dbReference>
<evidence type="ECO:0000313" key="12">
    <source>
        <dbReference type="Proteomes" id="UP000177629"/>
    </source>
</evidence>
<feature type="site" description="Contributes to redox potential value" evidence="8">
    <location>
        <position position="34"/>
    </location>
</feature>
<dbReference type="PIRSF" id="PIRSF000077">
    <property type="entry name" value="Thioredoxin"/>
    <property type="match status" value="1"/>
</dbReference>
<name>A0A1G2PLB6_9BACT</name>
<dbReference type="InterPro" id="IPR013766">
    <property type="entry name" value="Thioredoxin_domain"/>
</dbReference>
<evidence type="ECO:0000313" key="11">
    <source>
        <dbReference type="EMBL" id="OHA49087.1"/>
    </source>
</evidence>
<feature type="domain" description="Thioredoxin" evidence="10">
    <location>
        <begin position="1"/>
        <end position="110"/>
    </location>
</feature>
<dbReference type="FunFam" id="3.40.30.10:FF:000001">
    <property type="entry name" value="Thioredoxin"/>
    <property type="match status" value="1"/>
</dbReference>
<dbReference type="Gene3D" id="3.40.30.10">
    <property type="entry name" value="Glutaredoxin"/>
    <property type="match status" value="1"/>
</dbReference>
<dbReference type="STRING" id="1802362.A2806_02005"/>
<keyword evidence="2" id="KW-0813">Transport</keyword>
<evidence type="ECO:0000256" key="7">
    <source>
        <dbReference type="PIRNR" id="PIRNR000077"/>
    </source>
</evidence>
<dbReference type="PRINTS" id="PR00421">
    <property type="entry name" value="THIOREDOXIN"/>
</dbReference>
<reference evidence="11 12" key="1">
    <citation type="journal article" date="2016" name="Nat. Commun.">
        <title>Thousands of microbial genomes shed light on interconnected biogeochemical processes in an aquifer system.</title>
        <authorList>
            <person name="Anantharaman K."/>
            <person name="Brown C.T."/>
            <person name="Hug L.A."/>
            <person name="Sharon I."/>
            <person name="Castelle C.J."/>
            <person name="Probst A.J."/>
            <person name="Thomas B.C."/>
            <person name="Singh A."/>
            <person name="Wilkins M.J."/>
            <person name="Karaoz U."/>
            <person name="Brodie E.L."/>
            <person name="Williams K.H."/>
            <person name="Hubbard S.S."/>
            <person name="Banfield J.F."/>
        </authorList>
    </citation>
    <scope>NUCLEOTIDE SEQUENCE [LARGE SCALE GENOMIC DNA]</scope>
</reference>
<feature type="site" description="Deprotonates C-terminal active site Cys" evidence="8">
    <location>
        <position position="27"/>
    </location>
</feature>
<dbReference type="InterPro" id="IPR005746">
    <property type="entry name" value="Thioredoxin"/>
</dbReference>
<evidence type="ECO:0000256" key="5">
    <source>
        <dbReference type="ARBA" id="ARBA00023284"/>
    </source>
</evidence>
<comment type="caution">
    <text evidence="11">The sequence shown here is derived from an EMBL/GenBank/DDBJ whole genome shotgun (WGS) entry which is preliminary data.</text>
</comment>